<proteinExistence type="predicted"/>
<feature type="region of interest" description="Disordered" evidence="2">
    <location>
        <begin position="365"/>
        <end position="394"/>
    </location>
</feature>
<evidence type="ECO:0000256" key="2">
    <source>
        <dbReference type="SAM" id="MobiDB-lite"/>
    </source>
</evidence>
<dbReference type="Proteomes" id="UP000694865">
    <property type="component" value="Unplaced"/>
</dbReference>
<evidence type="ECO:0000313" key="5">
    <source>
        <dbReference type="Proteomes" id="UP000694865"/>
    </source>
</evidence>
<dbReference type="SMART" id="SM00308">
    <property type="entry name" value="LH2"/>
    <property type="match status" value="1"/>
</dbReference>
<accession>A0ABM0MKZ3</accession>
<evidence type="ECO:0000256" key="3">
    <source>
        <dbReference type="SAM" id="Phobius"/>
    </source>
</evidence>
<dbReference type="PROSITE" id="PS50095">
    <property type="entry name" value="PLAT"/>
    <property type="match status" value="1"/>
</dbReference>
<dbReference type="InterPro" id="IPR051223">
    <property type="entry name" value="Polycystin"/>
</dbReference>
<organism evidence="5 6">
    <name type="scientific">Saccoglossus kowalevskii</name>
    <name type="common">Acorn worm</name>
    <dbReference type="NCBI Taxonomy" id="10224"/>
    <lineage>
        <taxon>Eukaryota</taxon>
        <taxon>Metazoa</taxon>
        <taxon>Hemichordata</taxon>
        <taxon>Enteropneusta</taxon>
        <taxon>Harrimaniidae</taxon>
        <taxon>Saccoglossus</taxon>
    </lineage>
</organism>
<dbReference type="PANTHER" id="PTHR10877">
    <property type="entry name" value="POLYCYSTIN FAMILY MEMBER"/>
    <property type="match status" value="1"/>
</dbReference>
<dbReference type="RefSeq" id="XP_006820684.1">
    <property type="nucleotide sequence ID" value="XM_006820621.1"/>
</dbReference>
<keyword evidence="3" id="KW-1133">Transmembrane helix</keyword>
<keyword evidence="3" id="KW-0472">Membrane</keyword>
<feature type="domain" description="PLAT" evidence="4">
    <location>
        <begin position="762"/>
        <end position="884"/>
    </location>
</feature>
<feature type="region of interest" description="Disordered" evidence="2">
    <location>
        <begin position="409"/>
        <end position="470"/>
    </location>
</feature>
<dbReference type="Pfam" id="PF01477">
    <property type="entry name" value="PLAT"/>
    <property type="match status" value="1"/>
</dbReference>
<evidence type="ECO:0000256" key="1">
    <source>
        <dbReference type="PROSITE-ProRule" id="PRU00152"/>
    </source>
</evidence>
<dbReference type="Pfam" id="PF02010">
    <property type="entry name" value="REJ"/>
    <property type="match status" value="1"/>
</dbReference>
<reference evidence="6" key="1">
    <citation type="submission" date="2025-08" db="UniProtKB">
        <authorList>
            <consortium name="RefSeq"/>
        </authorList>
    </citation>
    <scope>IDENTIFICATION</scope>
    <source>
        <tissue evidence="6">Testes</tissue>
    </source>
</reference>
<keyword evidence="3" id="KW-0812">Transmembrane</keyword>
<feature type="transmembrane region" description="Helical" evidence="3">
    <location>
        <begin position="717"/>
        <end position="737"/>
    </location>
</feature>
<comment type="caution">
    <text evidence="1">Lacks conserved residue(s) required for the propagation of feature annotation.</text>
</comment>
<dbReference type="InterPro" id="IPR001024">
    <property type="entry name" value="PLAT/LH2_dom"/>
</dbReference>
<protein>
    <submittedName>
        <fullName evidence="6">Polycystic kidney disease protein 1-like 2-like</fullName>
    </submittedName>
</protein>
<gene>
    <name evidence="6" type="primary">LOC100375883</name>
</gene>
<dbReference type="InterPro" id="IPR036392">
    <property type="entry name" value="PLAT/LH2_dom_sf"/>
</dbReference>
<name>A0ABM0MKZ3_SACKO</name>
<dbReference type="InterPro" id="IPR002859">
    <property type="entry name" value="PKD/REJ-like"/>
</dbReference>
<evidence type="ECO:0000313" key="6">
    <source>
        <dbReference type="RefSeq" id="XP_006820684.1"/>
    </source>
</evidence>
<feature type="compositionally biased region" description="Polar residues" evidence="2">
    <location>
        <begin position="423"/>
        <end position="435"/>
    </location>
</feature>
<keyword evidence="5" id="KW-1185">Reference proteome</keyword>
<sequence>MVKAQCSDCTPGVKVNYTWSLQKYNPRSNMRTDADISVEDFTSAGIYSKSISFNAYKLNFGVQYYLHVALDYLSESGVMVTSYGEMPFTTNIQPYGGTCNAYPNENGIVKGYALETKFNIKCQEWKDEGDLDERPTDPADAFTDLSYAFYTKRDGATTRTLLQRGSEAGTERFFEIGNLTIFARVMDRYGEYIEEEIPVQVLKLANAAAKISEMTSGEDSLLNQMVNSGDVGAVASFTVALASVLNAGPEEGEEEEEGAADARSKVRDAMISGLEKMSSGGASTADSVGQTAKALDSITAKPDEVKGSTQSKAAATLKSVSSSFTSFDTMREDDKLGTATDITSGSGNVLTSSSLSSAKMKALKVDPSSEDFDYVDTEPSPEELEEEDRKSQEVANDVMEATKATAGAVLKNKPPGSKPITLDTPSMKMSLQRESPASLGGKKMQSGGASFKLPSGSSMVGGNSDSDDEDDAVSIATSELAHNPFPWAKSGTKSAVMSLELTGSDGKPIQVSGLQEEIVIEQLNQKPVVAEILQPELGVVSEMYYRNVTIENNHTALRVMLRPLEEGLNYTVYLRYEYSPTTEDYEHRQDIPRDDYEALGDDDEVLEEEWPYTMFVPSAELTQVGNYSIGIFQNGADENSTWANISLSIAVIGCKYFNQTLSDWSYDGVRALNTSTTQVTKCGATHLTSFATDFFVPPNSIDFGTVFQKFAKLNENASVFSTIIVILALYIVGVIFCRRADKADLIKWGVLPLADNDPDHHYYYQVNIHTGTKMGAGTKSRVSFTLFGSIMNSGVRKLEDGERDSDKLFEKGCISKFILATHGPLGKMRSLRIWHDNSGGGTAASWFLGRVEVIDLQSDDKCFFLCDKWLAVEKGDGRIERFLRSATEED</sequence>
<dbReference type="PANTHER" id="PTHR10877:SF194">
    <property type="entry name" value="LOCATION OF VULVA DEFECTIVE 1"/>
    <property type="match status" value="1"/>
</dbReference>
<feature type="compositionally biased region" description="Acidic residues" evidence="2">
    <location>
        <begin position="368"/>
        <end position="386"/>
    </location>
</feature>
<feature type="compositionally biased region" description="Polar residues" evidence="2">
    <location>
        <begin position="455"/>
        <end position="464"/>
    </location>
</feature>
<dbReference type="GeneID" id="100375883"/>
<dbReference type="Gene3D" id="2.60.60.20">
    <property type="entry name" value="PLAT/LH2 domain"/>
    <property type="match status" value="1"/>
</dbReference>
<dbReference type="SUPFAM" id="SSF49723">
    <property type="entry name" value="Lipase/lipooxygenase domain (PLAT/LH2 domain)"/>
    <property type="match status" value="1"/>
</dbReference>
<evidence type="ECO:0000259" key="4">
    <source>
        <dbReference type="PROSITE" id="PS50095"/>
    </source>
</evidence>